<dbReference type="InterPro" id="IPR045324">
    <property type="entry name" value="Small_multidrug_res"/>
</dbReference>
<comment type="similarity">
    <text evidence="7 8">Belongs to the drug/metabolite transporter (DMT) superfamily. Small multidrug resistance (SMR) (TC 2.A.7.1) family.</text>
</comment>
<evidence type="ECO:0000256" key="4">
    <source>
        <dbReference type="ARBA" id="ARBA00022692"/>
    </source>
</evidence>
<dbReference type="GO" id="GO:0015220">
    <property type="term" value="F:choline transmembrane transporter activity"/>
    <property type="evidence" value="ECO:0007669"/>
    <property type="project" value="TreeGrafter"/>
</dbReference>
<evidence type="ECO:0000256" key="1">
    <source>
        <dbReference type="ARBA" id="ARBA00004651"/>
    </source>
</evidence>
<comment type="subcellular location">
    <subcellularLocation>
        <location evidence="1 8">Cell membrane</location>
        <topology evidence="1 8">Multi-pass membrane protein</topology>
    </subcellularLocation>
</comment>
<feature type="transmembrane region" description="Helical" evidence="9">
    <location>
        <begin position="27"/>
        <end position="47"/>
    </location>
</feature>
<evidence type="ECO:0000313" key="11">
    <source>
        <dbReference type="Proteomes" id="UP000247973"/>
    </source>
</evidence>
<accession>A0A2V3PS53</accession>
<feature type="transmembrane region" description="Helical" evidence="9">
    <location>
        <begin position="85"/>
        <end position="104"/>
    </location>
</feature>
<keyword evidence="6 9" id="KW-0472">Membrane</keyword>
<dbReference type="PANTHER" id="PTHR30561:SF1">
    <property type="entry name" value="MULTIDRUG TRANSPORTER EMRE"/>
    <property type="match status" value="1"/>
</dbReference>
<gene>
    <name evidence="10" type="ORF">CLV62_10868</name>
</gene>
<comment type="caution">
    <text evidence="10">The sequence shown here is derived from an EMBL/GenBank/DDBJ whole genome shotgun (WGS) entry which is preliminary data.</text>
</comment>
<evidence type="ECO:0000313" key="10">
    <source>
        <dbReference type="EMBL" id="PXV65070.1"/>
    </source>
</evidence>
<evidence type="ECO:0000256" key="7">
    <source>
        <dbReference type="ARBA" id="ARBA00038032"/>
    </source>
</evidence>
<dbReference type="EMBL" id="QICL01000008">
    <property type="protein sequence ID" value="PXV65070.1"/>
    <property type="molecule type" value="Genomic_DNA"/>
</dbReference>
<dbReference type="AlphaFoldDB" id="A0A2V3PS53"/>
<protein>
    <submittedName>
        <fullName evidence="10">Small multidrug resistance pump</fullName>
    </submittedName>
</protein>
<dbReference type="InterPro" id="IPR000390">
    <property type="entry name" value="Small_drug/metabolite_transptr"/>
</dbReference>
<dbReference type="PANTHER" id="PTHR30561">
    <property type="entry name" value="SMR FAMILY PROTON-DEPENDENT DRUG EFFLUX TRANSPORTER SUGE"/>
    <property type="match status" value="1"/>
</dbReference>
<reference evidence="10 11" key="1">
    <citation type="submission" date="2018-03" db="EMBL/GenBank/DDBJ databases">
        <title>Genomic Encyclopedia of Archaeal and Bacterial Type Strains, Phase II (KMG-II): from individual species to whole genera.</title>
        <authorList>
            <person name="Goeker M."/>
        </authorList>
    </citation>
    <scope>NUCLEOTIDE SEQUENCE [LARGE SCALE GENOMIC DNA]</scope>
    <source>
        <strain evidence="10 11">DSM 100214</strain>
    </source>
</reference>
<feature type="transmembrane region" description="Helical" evidence="9">
    <location>
        <begin position="59"/>
        <end position="79"/>
    </location>
</feature>
<dbReference type="GO" id="GO:0005886">
    <property type="term" value="C:plasma membrane"/>
    <property type="evidence" value="ECO:0007669"/>
    <property type="project" value="UniProtKB-SubCell"/>
</dbReference>
<keyword evidence="11" id="KW-1185">Reference proteome</keyword>
<dbReference type="Pfam" id="PF00893">
    <property type="entry name" value="Multi_Drug_Res"/>
    <property type="match status" value="1"/>
</dbReference>
<evidence type="ECO:0000256" key="6">
    <source>
        <dbReference type="ARBA" id="ARBA00023136"/>
    </source>
</evidence>
<dbReference type="FunFam" id="1.10.3730.20:FF:000001">
    <property type="entry name" value="Quaternary ammonium compound resistance transporter SugE"/>
    <property type="match status" value="1"/>
</dbReference>
<dbReference type="GO" id="GO:0031460">
    <property type="term" value="P:glycine betaine transport"/>
    <property type="evidence" value="ECO:0007669"/>
    <property type="project" value="TreeGrafter"/>
</dbReference>
<dbReference type="SUPFAM" id="SSF103481">
    <property type="entry name" value="Multidrug resistance efflux transporter EmrE"/>
    <property type="match status" value="1"/>
</dbReference>
<keyword evidence="4 8" id="KW-0812">Transmembrane</keyword>
<name>A0A2V3PS53_9BACT</name>
<keyword evidence="5 9" id="KW-1133">Transmembrane helix</keyword>
<evidence type="ECO:0000256" key="2">
    <source>
        <dbReference type="ARBA" id="ARBA00022448"/>
    </source>
</evidence>
<evidence type="ECO:0000256" key="3">
    <source>
        <dbReference type="ARBA" id="ARBA00022475"/>
    </source>
</evidence>
<evidence type="ECO:0000256" key="5">
    <source>
        <dbReference type="ARBA" id="ARBA00022989"/>
    </source>
</evidence>
<sequence length="110" mass="12006">MKHYIFLLMAIAFEIVATSSLKMSEQFTKLIPSVVTVVCYIAAFYFLSLTLRTLPVGIAYALWSAIGIVFITIIGIFAFKQVPDLPAIIGLALIVAGVVIINVWSKTSAH</sequence>
<proteinExistence type="inferred from homology"/>
<dbReference type="GO" id="GO:0015199">
    <property type="term" value="F:amino-acid betaine transmembrane transporter activity"/>
    <property type="evidence" value="ECO:0007669"/>
    <property type="project" value="TreeGrafter"/>
</dbReference>
<keyword evidence="2" id="KW-0813">Transport</keyword>
<dbReference type="InterPro" id="IPR037185">
    <property type="entry name" value="EmrE-like"/>
</dbReference>
<organism evidence="10 11">
    <name type="scientific">Dysgonomonas alginatilytica</name>
    <dbReference type="NCBI Taxonomy" id="1605892"/>
    <lineage>
        <taxon>Bacteria</taxon>
        <taxon>Pseudomonadati</taxon>
        <taxon>Bacteroidota</taxon>
        <taxon>Bacteroidia</taxon>
        <taxon>Bacteroidales</taxon>
        <taxon>Dysgonomonadaceae</taxon>
        <taxon>Dysgonomonas</taxon>
    </lineage>
</organism>
<dbReference type="GO" id="GO:0015297">
    <property type="term" value="F:antiporter activity"/>
    <property type="evidence" value="ECO:0007669"/>
    <property type="project" value="TreeGrafter"/>
</dbReference>
<dbReference type="RefSeq" id="WP_110310344.1">
    <property type="nucleotide sequence ID" value="NZ_QICL01000008.1"/>
</dbReference>
<dbReference type="Gene3D" id="1.10.3730.20">
    <property type="match status" value="1"/>
</dbReference>
<dbReference type="OrthoDB" id="21828at2"/>
<evidence type="ECO:0000256" key="8">
    <source>
        <dbReference type="RuleBase" id="RU003942"/>
    </source>
</evidence>
<evidence type="ECO:0000256" key="9">
    <source>
        <dbReference type="SAM" id="Phobius"/>
    </source>
</evidence>
<dbReference type="Proteomes" id="UP000247973">
    <property type="component" value="Unassembled WGS sequence"/>
</dbReference>
<keyword evidence="3" id="KW-1003">Cell membrane</keyword>
<dbReference type="GO" id="GO:1990961">
    <property type="term" value="P:xenobiotic detoxification by transmembrane export across the plasma membrane"/>
    <property type="evidence" value="ECO:0007669"/>
    <property type="project" value="UniProtKB-ARBA"/>
</dbReference>